<accession>A0ABS8ISG6</accession>
<comment type="caution">
    <text evidence="3">The sequence shown here is derived from an EMBL/GenBank/DDBJ whole genome shotgun (WGS) entry which is preliminary data.</text>
</comment>
<evidence type="ECO:0000256" key="2">
    <source>
        <dbReference type="SAM" id="SignalP"/>
    </source>
</evidence>
<dbReference type="EMBL" id="JAJHPV010000013">
    <property type="protein sequence ID" value="MCC6071597.1"/>
    <property type="molecule type" value="Genomic_DNA"/>
</dbReference>
<feature type="region of interest" description="Disordered" evidence="1">
    <location>
        <begin position="39"/>
        <end position="64"/>
    </location>
</feature>
<organism evidence="3 4">
    <name type="scientific">Massilia agrisoli</name>
    <dbReference type="NCBI Taxonomy" id="2892444"/>
    <lineage>
        <taxon>Bacteria</taxon>
        <taxon>Pseudomonadati</taxon>
        <taxon>Pseudomonadota</taxon>
        <taxon>Betaproteobacteria</taxon>
        <taxon>Burkholderiales</taxon>
        <taxon>Oxalobacteraceae</taxon>
        <taxon>Telluria group</taxon>
        <taxon>Massilia</taxon>
    </lineage>
</organism>
<evidence type="ECO:0000313" key="4">
    <source>
        <dbReference type="Proteomes" id="UP001198701"/>
    </source>
</evidence>
<gene>
    <name evidence="3" type="ORF">LMJ30_11565</name>
</gene>
<keyword evidence="4" id="KW-1185">Reference proteome</keyword>
<protein>
    <submittedName>
        <fullName evidence="3">MliC family protein</fullName>
    </submittedName>
</protein>
<evidence type="ECO:0000313" key="3">
    <source>
        <dbReference type="EMBL" id="MCC6071597.1"/>
    </source>
</evidence>
<name>A0ABS8ISG6_9BURK</name>
<proteinExistence type="predicted"/>
<evidence type="ECO:0000256" key="1">
    <source>
        <dbReference type="SAM" id="MobiDB-lite"/>
    </source>
</evidence>
<dbReference type="RefSeq" id="WP_229432497.1">
    <property type="nucleotide sequence ID" value="NZ_JAJHPV010000013.1"/>
</dbReference>
<feature type="signal peptide" evidence="2">
    <location>
        <begin position="1"/>
        <end position="27"/>
    </location>
</feature>
<keyword evidence="2" id="KW-0732">Signal</keyword>
<reference evidence="3 4" key="1">
    <citation type="submission" date="2021-11" db="EMBL/GenBank/DDBJ databases">
        <authorList>
            <person name="Huq M.A."/>
        </authorList>
    </citation>
    <scope>NUCLEOTIDE SEQUENCE [LARGE SCALE GENOMIC DNA]</scope>
    <source>
        <strain evidence="3 4">MAHUQ-52</strain>
    </source>
</reference>
<feature type="chain" id="PRO_5046545203" evidence="2">
    <location>
        <begin position="28"/>
        <end position="165"/>
    </location>
</feature>
<sequence length="165" mass="18197">MPKLIRELLVACGLALATATLCVPAMAAEPAKKPVKAKAKKAKEKHPKAVDVLPDEPEPDITDSTTTDYACELNNKVTIYHNDNDPAHIALRWKKRLHRLDRVGTTTGALRFENVRYGLVWIGIPSKGMLLDSKLNRQLANECKNDEQAAQDLVEAEEAKTTSAQ</sequence>
<dbReference type="Proteomes" id="UP001198701">
    <property type="component" value="Unassembled WGS sequence"/>
</dbReference>